<evidence type="ECO:0000313" key="10">
    <source>
        <dbReference type="Proteomes" id="UP001152797"/>
    </source>
</evidence>
<evidence type="ECO:0000256" key="4">
    <source>
        <dbReference type="ARBA" id="ARBA00023002"/>
    </source>
</evidence>
<dbReference type="GO" id="GO:0005506">
    <property type="term" value="F:iron ion binding"/>
    <property type="evidence" value="ECO:0007669"/>
    <property type="project" value="InterPro"/>
</dbReference>
<organism evidence="8">
    <name type="scientific">Cladocopium goreaui</name>
    <dbReference type="NCBI Taxonomy" id="2562237"/>
    <lineage>
        <taxon>Eukaryota</taxon>
        <taxon>Sar</taxon>
        <taxon>Alveolata</taxon>
        <taxon>Dinophyceae</taxon>
        <taxon>Suessiales</taxon>
        <taxon>Symbiodiniaceae</taxon>
        <taxon>Cladocopium</taxon>
    </lineage>
</organism>
<evidence type="ECO:0000259" key="7">
    <source>
        <dbReference type="PROSITE" id="PS51471"/>
    </source>
</evidence>
<dbReference type="PANTHER" id="PTHR10869">
    <property type="entry name" value="PROLYL 4-HYDROXYLASE ALPHA SUBUNIT"/>
    <property type="match status" value="1"/>
</dbReference>
<dbReference type="InterPro" id="IPR006620">
    <property type="entry name" value="Pro_4_hyd_alph"/>
</dbReference>
<dbReference type="PANTHER" id="PTHR10869:SF246">
    <property type="entry name" value="TRANSMEMBRANE PROLYL 4-HYDROXYLASE"/>
    <property type="match status" value="1"/>
</dbReference>
<dbReference type="Pfam" id="PF13640">
    <property type="entry name" value="2OG-FeII_Oxy_3"/>
    <property type="match status" value="1"/>
</dbReference>
<evidence type="ECO:0000256" key="1">
    <source>
        <dbReference type="ARBA" id="ARBA00001961"/>
    </source>
</evidence>
<dbReference type="EMBL" id="CAMXCT010004535">
    <property type="protein sequence ID" value="CAI4009467.1"/>
    <property type="molecule type" value="Genomic_DNA"/>
</dbReference>
<dbReference type="InterPro" id="IPR045054">
    <property type="entry name" value="P4HA-like"/>
</dbReference>
<feature type="domain" description="Fe2OG dioxygenase" evidence="7">
    <location>
        <begin position="567"/>
        <end position="664"/>
    </location>
</feature>
<dbReference type="EMBL" id="CAMXCT030004535">
    <property type="protein sequence ID" value="CAL4796779.1"/>
    <property type="molecule type" value="Genomic_DNA"/>
</dbReference>
<feature type="region of interest" description="Disordered" evidence="6">
    <location>
        <begin position="1"/>
        <end position="40"/>
    </location>
</feature>
<sequence length="902" mass="98558">MKATVKKPKPKAKKSKASGEHKQIVRAKKPAPPPPPPDLPITKLIADAGRSGQQTVQLPRGELSQKQRLAVTSSILLEASPGSLLPPVLQLPGIVVIGENTTLTLRHVCLKFKGTSTGAESLVECRNGARVELIDCHFEGAGLKLCPNARAQLTRTRIHKSSSFGVSACDCEELVMQECEVMECEGEGVHSTSSKRLCIADSRMAQNTLSGILVDGKPGETSIKGCTLADNGHFGIWVDSGSSVVWERNSIAGNMLGDTGGKGSLDGDEKTTYSVGDPCQVWCEEKAVWLPGIVSKVAADAFVVVAELPTKLEVRMEATQQRIRKKGQAVPSVKKVEIKAKADSIRLPSGGDEPPTWSKKLKTYKRRQNAFNLFLREGGRSTAAWKALDAKEKARYQVRARKLDKEQEKLAGEKPEKPIIQSNQLVKSIAKHKKGVSQERELGSLDMAELIIDPAEVGKGEVRQVQEDSGKGPVLTAYNVLGDPEVIVIPGFVNEAEIEHLLGLAEEGWEPSEVGSGVYRTKNEGKDLENQVSDIRTSYSCLIEPSHTPTVTAIEHRLAALAEMDVKYLEPLNMVRYAPGQFFKEHHDGRFRPITVFIYLNDIPPGEGGETYFRELNMKVVPRRGCAVMWSNILGPQQEDHRMVHQGLPPTISTKYGVNCFFNDKPMRRFVFQDSETSAPAICPNKPATLDPMEIALRYPAKAKHTGPGLCLQRLRISQEPAIWMVPNVVTSKEAGQLMDLMDKQQGRVPPNGWRDPAQADVQELLADLEARLAAAAGCEGQSPLGDLELRRLPAEATSGAAVVSQPKVAGARAVYLFLHDIADDCAGELLFPKVKLQVKAREGFAVAWDMASDNSHQGLPPRNCPHGLVCRWKVQLSFSRKCLSVFASDARYGVSCAFSIK</sequence>
<dbReference type="Gene3D" id="2.60.120.620">
    <property type="entry name" value="q2cbj1_9rhob like domain"/>
    <property type="match status" value="1"/>
</dbReference>
<dbReference type="GO" id="GO:0004656">
    <property type="term" value="F:procollagen-proline 4-dioxygenase activity"/>
    <property type="evidence" value="ECO:0007669"/>
    <property type="project" value="TreeGrafter"/>
</dbReference>
<feature type="compositionally biased region" description="Basic residues" evidence="6">
    <location>
        <begin position="1"/>
        <end position="16"/>
    </location>
</feature>
<evidence type="ECO:0000313" key="9">
    <source>
        <dbReference type="EMBL" id="CAL4796779.1"/>
    </source>
</evidence>
<dbReference type="InterPro" id="IPR044862">
    <property type="entry name" value="Pro_4_hyd_alph_FE2OG_OXY"/>
</dbReference>
<evidence type="ECO:0000256" key="3">
    <source>
        <dbReference type="ARBA" id="ARBA00022964"/>
    </source>
</evidence>
<keyword evidence="5" id="KW-0408">Iron</keyword>
<keyword evidence="2" id="KW-0479">Metal-binding</keyword>
<dbReference type="InterPro" id="IPR012334">
    <property type="entry name" value="Pectin_lyas_fold"/>
</dbReference>
<dbReference type="SMART" id="SM00702">
    <property type="entry name" value="P4Hc"/>
    <property type="match status" value="1"/>
</dbReference>
<accession>A0A9P1DHD5</accession>
<dbReference type="Pfam" id="PF13229">
    <property type="entry name" value="Beta_helix"/>
    <property type="match status" value="1"/>
</dbReference>
<dbReference type="EMBL" id="CAMXCT020004535">
    <property type="protein sequence ID" value="CAL1162842.1"/>
    <property type="molecule type" value="Genomic_DNA"/>
</dbReference>
<dbReference type="Proteomes" id="UP001152797">
    <property type="component" value="Unassembled WGS sequence"/>
</dbReference>
<dbReference type="Gene3D" id="2.160.20.10">
    <property type="entry name" value="Single-stranded right-handed beta-helix, Pectin lyase-like"/>
    <property type="match status" value="1"/>
</dbReference>
<dbReference type="GO" id="GO:0005783">
    <property type="term" value="C:endoplasmic reticulum"/>
    <property type="evidence" value="ECO:0007669"/>
    <property type="project" value="TreeGrafter"/>
</dbReference>
<dbReference type="CDD" id="cd00084">
    <property type="entry name" value="HMG-box_SF"/>
    <property type="match status" value="1"/>
</dbReference>
<dbReference type="InterPro" id="IPR011050">
    <property type="entry name" value="Pectin_lyase_fold/virulence"/>
</dbReference>
<keyword evidence="10" id="KW-1185">Reference proteome</keyword>
<feature type="compositionally biased region" description="Pro residues" evidence="6">
    <location>
        <begin position="30"/>
        <end position="39"/>
    </location>
</feature>
<reference evidence="8" key="1">
    <citation type="submission" date="2022-10" db="EMBL/GenBank/DDBJ databases">
        <authorList>
            <person name="Chen Y."/>
            <person name="Dougan E. K."/>
            <person name="Chan C."/>
            <person name="Rhodes N."/>
            <person name="Thang M."/>
        </authorList>
    </citation>
    <scope>NUCLEOTIDE SEQUENCE</scope>
</reference>
<dbReference type="AlphaFoldDB" id="A0A9P1DHD5"/>
<evidence type="ECO:0000256" key="5">
    <source>
        <dbReference type="ARBA" id="ARBA00023004"/>
    </source>
</evidence>
<dbReference type="PROSITE" id="PS51471">
    <property type="entry name" value="FE2OG_OXY"/>
    <property type="match status" value="1"/>
</dbReference>
<name>A0A9P1DHD5_9DINO</name>
<gene>
    <name evidence="8" type="ORF">C1SCF055_LOCUS34824</name>
</gene>
<keyword evidence="3" id="KW-0223">Dioxygenase</keyword>
<comment type="cofactor">
    <cofactor evidence="1">
        <name>L-ascorbate</name>
        <dbReference type="ChEBI" id="CHEBI:38290"/>
    </cofactor>
</comment>
<evidence type="ECO:0000256" key="6">
    <source>
        <dbReference type="SAM" id="MobiDB-lite"/>
    </source>
</evidence>
<dbReference type="OrthoDB" id="416010at2759"/>
<reference evidence="9 10" key="2">
    <citation type="submission" date="2024-05" db="EMBL/GenBank/DDBJ databases">
        <authorList>
            <person name="Chen Y."/>
            <person name="Shah S."/>
            <person name="Dougan E. K."/>
            <person name="Thang M."/>
            <person name="Chan C."/>
        </authorList>
    </citation>
    <scope>NUCLEOTIDE SEQUENCE [LARGE SCALE GENOMIC DNA]</scope>
</reference>
<keyword evidence="4" id="KW-0560">Oxidoreductase</keyword>
<evidence type="ECO:0000313" key="8">
    <source>
        <dbReference type="EMBL" id="CAI4009467.1"/>
    </source>
</evidence>
<comment type="caution">
    <text evidence="8">The sequence shown here is derived from an EMBL/GenBank/DDBJ whole genome shotgun (WGS) entry which is preliminary data.</text>
</comment>
<dbReference type="GO" id="GO:0031418">
    <property type="term" value="F:L-ascorbic acid binding"/>
    <property type="evidence" value="ECO:0007669"/>
    <property type="project" value="InterPro"/>
</dbReference>
<proteinExistence type="predicted"/>
<dbReference type="InterPro" id="IPR039448">
    <property type="entry name" value="Beta_helix"/>
</dbReference>
<dbReference type="SUPFAM" id="SSF51126">
    <property type="entry name" value="Pectin lyase-like"/>
    <property type="match status" value="1"/>
</dbReference>
<evidence type="ECO:0000256" key="2">
    <source>
        <dbReference type="ARBA" id="ARBA00022723"/>
    </source>
</evidence>
<dbReference type="InterPro" id="IPR005123">
    <property type="entry name" value="Oxoglu/Fe-dep_dioxygenase_dom"/>
</dbReference>
<protein>
    <submittedName>
        <fullName evidence="9">Prolyl 4-hydroxylase 2 (AtP4H-2) (AtP4H2)</fullName>
    </submittedName>
</protein>